<keyword evidence="2" id="KW-1185">Reference proteome</keyword>
<name>A0ABQ8TSW2_PERAM</name>
<dbReference type="EMBL" id="JAJSOF020000003">
    <property type="protein sequence ID" value="KAJ4448936.1"/>
    <property type="molecule type" value="Genomic_DNA"/>
</dbReference>
<gene>
    <name evidence="1" type="ORF">ANN_00328</name>
</gene>
<protein>
    <submittedName>
        <fullName evidence="1">Uncharacterized protein</fullName>
    </submittedName>
</protein>
<accession>A0ABQ8TSW2</accession>
<dbReference type="Proteomes" id="UP001148838">
    <property type="component" value="Unassembled WGS sequence"/>
</dbReference>
<evidence type="ECO:0000313" key="2">
    <source>
        <dbReference type="Proteomes" id="UP001148838"/>
    </source>
</evidence>
<evidence type="ECO:0000313" key="1">
    <source>
        <dbReference type="EMBL" id="KAJ4448936.1"/>
    </source>
</evidence>
<proteinExistence type="predicted"/>
<comment type="caution">
    <text evidence="1">The sequence shown here is derived from an EMBL/GenBank/DDBJ whole genome shotgun (WGS) entry which is preliminary data.</text>
</comment>
<organism evidence="1 2">
    <name type="scientific">Periplaneta americana</name>
    <name type="common">American cockroach</name>
    <name type="synonym">Blatta americana</name>
    <dbReference type="NCBI Taxonomy" id="6978"/>
    <lineage>
        <taxon>Eukaryota</taxon>
        <taxon>Metazoa</taxon>
        <taxon>Ecdysozoa</taxon>
        <taxon>Arthropoda</taxon>
        <taxon>Hexapoda</taxon>
        <taxon>Insecta</taxon>
        <taxon>Pterygota</taxon>
        <taxon>Neoptera</taxon>
        <taxon>Polyneoptera</taxon>
        <taxon>Dictyoptera</taxon>
        <taxon>Blattodea</taxon>
        <taxon>Blattoidea</taxon>
        <taxon>Blattidae</taxon>
        <taxon>Blattinae</taxon>
        <taxon>Periplaneta</taxon>
    </lineage>
</organism>
<sequence>MVKAARLRWTEHVARMSDVRIHKKILNGNPGGQRRRGRPRIRWLEGVEEDLRKMGYRNWKAISQDRDNWWKITFGFS</sequence>
<reference evidence="1 2" key="1">
    <citation type="journal article" date="2022" name="Allergy">
        <title>Genome assembly and annotation of Periplaneta americana reveal a comprehensive cockroach allergen profile.</title>
        <authorList>
            <person name="Wang L."/>
            <person name="Xiong Q."/>
            <person name="Saelim N."/>
            <person name="Wang L."/>
            <person name="Nong W."/>
            <person name="Wan A.T."/>
            <person name="Shi M."/>
            <person name="Liu X."/>
            <person name="Cao Q."/>
            <person name="Hui J.H.L."/>
            <person name="Sookrung N."/>
            <person name="Leung T.F."/>
            <person name="Tungtrongchitr A."/>
            <person name="Tsui S.K.W."/>
        </authorList>
    </citation>
    <scope>NUCLEOTIDE SEQUENCE [LARGE SCALE GENOMIC DNA]</scope>
    <source>
        <strain evidence="1">PWHHKU_190912</strain>
    </source>
</reference>